<evidence type="ECO:0000256" key="2">
    <source>
        <dbReference type="SAM" id="SignalP"/>
    </source>
</evidence>
<feature type="region of interest" description="Disordered" evidence="1">
    <location>
        <begin position="118"/>
        <end position="169"/>
    </location>
</feature>
<feature type="signal peptide" evidence="2">
    <location>
        <begin position="1"/>
        <end position="19"/>
    </location>
</feature>
<reference evidence="3 4" key="1">
    <citation type="journal article" date="2018" name="Nat. Ecol. Evol.">
        <title>Pezizomycetes genomes reveal the molecular basis of ectomycorrhizal truffle lifestyle.</title>
        <authorList>
            <person name="Murat C."/>
            <person name="Payen T."/>
            <person name="Noel B."/>
            <person name="Kuo A."/>
            <person name="Morin E."/>
            <person name="Chen J."/>
            <person name="Kohler A."/>
            <person name="Krizsan K."/>
            <person name="Balestrini R."/>
            <person name="Da Silva C."/>
            <person name="Montanini B."/>
            <person name="Hainaut M."/>
            <person name="Levati E."/>
            <person name="Barry K.W."/>
            <person name="Belfiori B."/>
            <person name="Cichocki N."/>
            <person name="Clum A."/>
            <person name="Dockter R.B."/>
            <person name="Fauchery L."/>
            <person name="Guy J."/>
            <person name="Iotti M."/>
            <person name="Le Tacon F."/>
            <person name="Lindquist E.A."/>
            <person name="Lipzen A."/>
            <person name="Malagnac F."/>
            <person name="Mello A."/>
            <person name="Molinier V."/>
            <person name="Miyauchi S."/>
            <person name="Poulain J."/>
            <person name="Riccioni C."/>
            <person name="Rubini A."/>
            <person name="Sitrit Y."/>
            <person name="Splivallo R."/>
            <person name="Traeger S."/>
            <person name="Wang M."/>
            <person name="Zifcakova L."/>
            <person name="Wipf D."/>
            <person name="Zambonelli A."/>
            <person name="Paolocci F."/>
            <person name="Nowrousian M."/>
            <person name="Ottonello S."/>
            <person name="Baldrian P."/>
            <person name="Spatafora J.W."/>
            <person name="Henrissat B."/>
            <person name="Nagy L.G."/>
            <person name="Aury J.M."/>
            <person name="Wincker P."/>
            <person name="Grigoriev I.V."/>
            <person name="Bonfante P."/>
            <person name="Martin F.M."/>
        </authorList>
    </citation>
    <scope>NUCLEOTIDE SEQUENCE [LARGE SCALE GENOMIC DNA]</scope>
    <source>
        <strain evidence="3 4">CCBAS932</strain>
    </source>
</reference>
<evidence type="ECO:0008006" key="5">
    <source>
        <dbReference type="Google" id="ProtNLM"/>
    </source>
</evidence>
<dbReference type="InParanoid" id="A0A3N4KT55"/>
<gene>
    <name evidence="3" type="ORF">P167DRAFT_535687</name>
</gene>
<dbReference type="EMBL" id="ML119127">
    <property type="protein sequence ID" value="RPB12678.1"/>
    <property type="molecule type" value="Genomic_DNA"/>
</dbReference>
<organism evidence="3 4">
    <name type="scientific">Morchella conica CCBAS932</name>
    <dbReference type="NCBI Taxonomy" id="1392247"/>
    <lineage>
        <taxon>Eukaryota</taxon>
        <taxon>Fungi</taxon>
        <taxon>Dikarya</taxon>
        <taxon>Ascomycota</taxon>
        <taxon>Pezizomycotina</taxon>
        <taxon>Pezizomycetes</taxon>
        <taxon>Pezizales</taxon>
        <taxon>Morchellaceae</taxon>
        <taxon>Morchella</taxon>
    </lineage>
</organism>
<evidence type="ECO:0000313" key="3">
    <source>
        <dbReference type="EMBL" id="RPB12678.1"/>
    </source>
</evidence>
<keyword evidence="2" id="KW-0732">Signal</keyword>
<dbReference type="AlphaFoldDB" id="A0A3N4KT55"/>
<dbReference type="Proteomes" id="UP000277580">
    <property type="component" value="Unassembled WGS sequence"/>
</dbReference>
<accession>A0A3N4KT55</accession>
<keyword evidence="4" id="KW-1185">Reference proteome</keyword>
<sequence>MRSSTLYLALIASVASVSATYTNGDDFFNDLPTCIQDCNSVIIDNVKAECKDASNSLQCICTAIDAPNAINETVSDAASACSLKCSEDDQNALMKLGMEMASSCVPYIDGDNSTMSSASMSGSATATNTAGSSSTGGSMSTMTATASGSGSASDSTQSPSSTASGSSPAQTGAAAQLVLGGALLIPALLAGLMI</sequence>
<protein>
    <recommendedName>
        <fullName evidence="5">Extracellular membrane protein CFEM domain-containing protein</fullName>
    </recommendedName>
</protein>
<feature type="chain" id="PRO_5017936764" description="Extracellular membrane protein CFEM domain-containing protein" evidence="2">
    <location>
        <begin position="20"/>
        <end position="194"/>
    </location>
</feature>
<proteinExistence type="predicted"/>
<evidence type="ECO:0000256" key="1">
    <source>
        <dbReference type="SAM" id="MobiDB-lite"/>
    </source>
</evidence>
<name>A0A3N4KT55_9PEZI</name>
<dbReference type="OrthoDB" id="5415009at2759"/>
<evidence type="ECO:0000313" key="4">
    <source>
        <dbReference type="Proteomes" id="UP000277580"/>
    </source>
</evidence>